<dbReference type="InterPro" id="IPR021457">
    <property type="entry name" value="DUF3108"/>
</dbReference>
<feature type="signal peptide" evidence="2">
    <location>
        <begin position="1"/>
        <end position="26"/>
    </location>
</feature>
<organism evidence="3 4">
    <name type="scientific">Paracraurococcus lichenis</name>
    <dbReference type="NCBI Taxonomy" id="3064888"/>
    <lineage>
        <taxon>Bacteria</taxon>
        <taxon>Pseudomonadati</taxon>
        <taxon>Pseudomonadota</taxon>
        <taxon>Alphaproteobacteria</taxon>
        <taxon>Acetobacterales</taxon>
        <taxon>Roseomonadaceae</taxon>
        <taxon>Paracraurococcus</taxon>
    </lineage>
</organism>
<dbReference type="EMBL" id="JAUTWS010000026">
    <property type="protein sequence ID" value="MDO9711232.1"/>
    <property type="molecule type" value="Genomic_DNA"/>
</dbReference>
<dbReference type="InterPro" id="IPR006311">
    <property type="entry name" value="TAT_signal"/>
</dbReference>
<dbReference type="Proteomes" id="UP001243009">
    <property type="component" value="Unassembled WGS sequence"/>
</dbReference>
<name>A0ABT9E4Z4_9PROT</name>
<evidence type="ECO:0000313" key="4">
    <source>
        <dbReference type="Proteomes" id="UP001243009"/>
    </source>
</evidence>
<proteinExistence type="predicted"/>
<gene>
    <name evidence="3" type="ORF">Q7A36_22965</name>
</gene>
<evidence type="ECO:0000256" key="2">
    <source>
        <dbReference type="SAM" id="SignalP"/>
    </source>
</evidence>
<comment type="caution">
    <text evidence="3">The sequence shown here is derived from an EMBL/GenBank/DDBJ whole genome shotgun (WGS) entry which is preliminary data.</text>
</comment>
<feature type="compositionally biased region" description="Basic and acidic residues" evidence="1">
    <location>
        <begin position="123"/>
        <end position="137"/>
    </location>
</feature>
<reference evidence="3 4" key="1">
    <citation type="submission" date="2023-08" db="EMBL/GenBank/DDBJ databases">
        <title>The draft genome sequence of Paracraurococcus sp. LOR1-02.</title>
        <authorList>
            <person name="Kingkaew E."/>
            <person name="Tanasupawat S."/>
        </authorList>
    </citation>
    <scope>NUCLEOTIDE SEQUENCE [LARGE SCALE GENOMIC DNA]</scope>
    <source>
        <strain evidence="3 4">LOR1-02</strain>
    </source>
</reference>
<feature type="region of interest" description="Disordered" evidence="1">
    <location>
        <begin position="118"/>
        <end position="137"/>
    </location>
</feature>
<feature type="chain" id="PRO_5045094798" evidence="2">
    <location>
        <begin position="27"/>
        <end position="272"/>
    </location>
</feature>
<sequence length="272" mass="29735">MASSRRPLLAGCAAGLLALVPGAAWADPLLARYEIRFAGLHVMDVEAELDAGGPRYRILARTKSVGLAGALSRTETVTLAEGAWRGAEPMPLRYRLEGVWRGERREVAMDWLSPGQPSLQRLEPVEPDREPVPEPLRRGTMDTLSALAKLARAVTLTGRCEGAAAVYDGRRRSDVTAWTEGVQPLQLAGAFTGESLRCGFESRVLAGVRLDRDAEEVRKPQRATAWLARPLPDRPAIPVRIELPSRWLGTVRVTLTGVTPLRSGQELAQHRD</sequence>
<dbReference type="RefSeq" id="WP_305106092.1">
    <property type="nucleotide sequence ID" value="NZ_JAUTWS010000026.1"/>
</dbReference>
<accession>A0ABT9E4Z4</accession>
<keyword evidence="4" id="KW-1185">Reference proteome</keyword>
<dbReference type="Pfam" id="PF11306">
    <property type="entry name" value="DUF3108"/>
    <property type="match status" value="1"/>
</dbReference>
<protein>
    <submittedName>
        <fullName evidence="3">DUF3108 domain-containing protein</fullName>
    </submittedName>
</protein>
<keyword evidence="2" id="KW-0732">Signal</keyword>
<dbReference type="PROSITE" id="PS51318">
    <property type="entry name" value="TAT"/>
    <property type="match status" value="1"/>
</dbReference>
<evidence type="ECO:0000256" key="1">
    <source>
        <dbReference type="SAM" id="MobiDB-lite"/>
    </source>
</evidence>
<evidence type="ECO:0000313" key="3">
    <source>
        <dbReference type="EMBL" id="MDO9711232.1"/>
    </source>
</evidence>